<reference evidence="1 2" key="1">
    <citation type="submission" date="2020-01" db="EMBL/GenBank/DDBJ databases">
        <title>Genome analysis of Anaerocolumna sp. CBA3638.</title>
        <authorList>
            <person name="Kim J."/>
            <person name="Roh S.W."/>
        </authorList>
    </citation>
    <scope>NUCLEOTIDE SEQUENCE [LARGE SCALE GENOMIC DNA]</scope>
    <source>
        <strain evidence="1 2">CBA3638</strain>
    </source>
</reference>
<dbReference type="KEGG" id="anr:Ana3638_06705"/>
<sequence length="109" mass="13062">MMILPIKKKWFDMILSGEKKEEYREIKPYYIKRLTNIFKVSETLLFTWFQQGSHQNLEIMFRNGYSSHSPSFVADCELYVGKGNVDWGAVLDTEYIIFKIKKIRRRSEI</sequence>
<gene>
    <name evidence="1" type="ORF">Ana3638_06705</name>
</gene>
<dbReference type="RefSeq" id="WP_161837335.1">
    <property type="nucleotide sequence ID" value="NZ_CP048000.1"/>
</dbReference>
<dbReference type="AlphaFoldDB" id="A0A6P1TK56"/>
<protein>
    <submittedName>
        <fullName evidence="1">ASCH domain-containing protein</fullName>
    </submittedName>
</protein>
<dbReference type="EMBL" id="CP048000">
    <property type="protein sequence ID" value="QHQ60499.1"/>
    <property type="molecule type" value="Genomic_DNA"/>
</dbReference>
<proteinExistence type="predicted"/>
<dbReference type="Proteomes" id="UP000464314">
    <property type="component" value="Chromosome"/>
</dbReference>
<organism evidence="1 2">
    <name type="scientific">Anaerocolumna sedimenticola</name>
    <dbReference type="NCBI Taxonomy" id="2696063"/>
    <lineage>
        <taxon>Bacteria</taxon>
        <taxon>Bacillati</taxon>
        <taxon>Bacillota</taxon>
        <taxon>Clostridia</taxon>
        <taxon>Lachnospirales</taxon>
        <taxon>Lachnospiraceae</taxon>
        <taxon>Anaerocolumna</taxon>
    </lineage>
</organism>
<evidence type="ECO:0000313" key="1">
    <source>
        <dbReference type="EMBL" id="QHQ60499.1"/>
    </source>
</evidence>
<keyword evidence="2" id="KW-1185">Reference proteome</keyword>
<evidence type="ECO:0000313" key="2">
    <source>
        <dbReference type="Proteomes" id="UP000464314"/>
    </source>
</evidence>
<name>A0A6P1TK56_9FIRM</name>
<accession>A0A6P1TK56</accession>